<name>A0A7J7JIX9_BUGNE</name>
<sequence>MILEYLLLFTNRAKGQLLKIPGSLGAPMHQFSIHVIYAAQVDDRSSVASRAANSSAFSASQPNDGSFMTSRTSSTLSHFSMAQADDGRSVASRTANSSALSAWQPNDGSFITSRTSSTLSHFSTAQADDGSSVASRTANSSALSAWQPNDATQVNSISSSASPIPNFISATESQYNRAESSYRLLTNTSNIWSTNLSSGRGRDSNNSQSNTSANHSLESVNLHGHSIDVTNQNEGAELTQGIGTEQGV</sequence>
<evidence type="ECO:0000313" key="2">
    <source>
        <dbReference type="EMBL" id="KAF6026279.1"/>
    </source>
</evidence>
<dbReference type="AlphaFoldDB" id="A0A7J7JIX9"/>
<keyword evidence="3" id="KW-1185">Reference proteome</keyword>
<dbReference type="InterPro" id="IPR011044">
    <property type="entry name" value="Quino_amine_DH_bsu"/>
</dbReference>
<organism evidence="2 3">
    <name type="scientific">Bugula neritina</name>
    <name type="common">Brown bryozoan</name>
    <name type="synonym">Sertularia neritina</name>
    <dbReference type="NCBI Taxonomy" id="10212"/>
    <lineage>
        <taxon>Eukaryota</taxon>
        <taxon>Metazoa</taxon>
        <taxon>Spiralia</taxon>
        <taxon>Lophotrochozoa</taxon>
        <taxon>Bryozoa</taxon>
        <taxon>Gymnolaemata</taxon>
        <taxon>Cheilostomatida</taxon>
        <taxon>Flustrina</taxon>
        <taxon>Buguloidea</taxon>
        <taxon>Bugulidae</taxon>
        <taxon>Bugula</taxon>
    </lineage>
</organism>
<comment type="caution">
    <text evidence="2">The sequence shown here is derived from an EMBL/GenBank/DDBJ whole genome shotgun (WGS) entry which is preliminary data.</text>
</comment>
<proteinExistence type="predicted"/>
<dbReference type="EMBL" id="VXIV02002310">
    <property type="protein sequence ID" value="KAF6026279.1"/>
    <property type="molecule type" value="Genomic_DNA"/>
</dbReference>
<evidence type="ECO:0000256" key="1">
    <source>
        <dbReference type="SAM" id="MobiDB-lite"/>
    </source>
</evidence>
<evidence type="ECO:0000313" key="3">
    <source>
        <dbReference type="Proteomes" id="UP000593567"/>
    </source>
</evidence>
<accession>A0A7J7JIX9</accession>
<dbReference type="Proteomes" id="UP000593567">
    <property type="component" value="Unassembled WGS sequence"/>
</dbReference>
<feature type="region of interest" description="Disordered" evidence="1">
    <location>
        <begin position="194"/>
        <end position="214"/>
    </location>
</feature>
<dbReference type="SUPFAM" id="SSF50969">
    <property type="entry name" value="YVTN repeat-like/Quinoprotein amine dehydrogenase"/>
    <property type="match status" value="1"/>
</dbReference>
<protein>
    <submittedName>
        <fullName evidence="2">Uncharacterized protein</fullName>
    </submittedName>
</protein>
<gene>
    <name evidence="2" type="ORF">EB796_015407</name>
</gene>
<reference evidence="2" key="1">
    <citation type="submission" date="2020-06" db="EMBL/GenBank/DDBJ databases">
        <title>Draft genome of Bugula neritina, a colonial animal packing powerful symbionts and potential medicines.</title>
        <authorList>
            <person name="Rayko M."/>
        </authorList>
    </citation>
    <scope>NUCLEOTIDE SEQUENCE [LARGE SCALE GENOMIC DNA]</scope>
    <source>
        <strain evidence="2">Kwan_BN1</strain>
    </source>
</reference>